<dbReference type="GO" id="GO:0007165">
    <property type="term" value="P:signal transduction"/>
    <property type="evidence" value="ECO:0007669"/>
    <property type="project" value="InterPro"/>
</dbReference>
<dbReference type="AlphaFoldDB" id="A0A433QKD6"/>
<protein>
    <submittedName>
        <fullName evidence="3">Small G-protein Ras2</fullName>
    </submittedName>
</protein>
<keyword evidence="4" id="KW-1185">Reference proteome</keyword>
<dbReference type="GO" id="GO:0016020">
    <property type="term" value="C:membrane"/>
    <property type="evidence" value="ECO:0007669"/>
    <property type="project" value="InterPro"/>
</dbReference>
<comment type="caution">
    <text evidence="3">The sequence shown here is derived from an EMBL/GenBank/DDBJ whole genome shotgun (WGS) entry which is preliminary data.</text>
</comment>
<dbReference type="EMBL" id="RBNJ01004133">
    <property type="protein sequence ID" value="RUS30224.1"/>
    <property type="molecule type" value="Genomic_DNA"/>
</dbReference>
<keyword evidence="2" id="KW-0342">GTP-binding</keyword>
<dbReference type="InterPro" id="IPR005225">
    <property type="entry name" value="Small_GTP-bd"/>
</dbReference>
<evidence type="ECO:0000313" key="4">
    <source>
        <dbReference type="Proteomes" id="UP000274822"/>
    </source>
</evidence>
<evidence type="ECO:0000256" key="2">
    <source>
        <dbReference type="ARBA" id="ARBA00023134"/>
    </source>
</evidence>
<dbReference type="PROSITE" id="PS51419">
    <property type="entry name" value="RAB"/>
    <property type="match status" value="1"/>
</dbReference>
<dbReference type="SUPFAM" id="SSF52540">
    <property type="entry name" value="P-loop containing nucleoside triphosphate hydrolases"/>
    <property type="match status" value="1"/>
</dbReference>
<dbReference type="SMART" id="SM00173">
    <property type="entry name" value="RAS"/>
    <property type="match status" value="1"/>
</dbReference>
<dbReference type="NCBIfam" id="TIGR00231">
    <property type="entry name" value="small_GTP"/>
    <property type="match status" value="1"/>
</dbReference>
<dbReference type="PANTHER" id="PTHR24070">
    <property type="entry name" value="RAS, DI-RAS, AND RHEB FAMILY MEMBERS OF SMALL GTPASE SUPERFAMILY"/>
    <property type="match status" value="1"/>
</dbReference>
<dbReference type="Gene3D" id="3.40.50.300">
    <property type="entry name" value="P-loop containing nucleotide triphosphate hydrolases"/>
    <property type="match status" value="1"/>
</dbReference>
<dbReference type="Pfam" id="PF00071">
    <property type="entry name" value="Ras"/>
    <property type="match status" value="1"/>
</dbReference>
<dbReference type="SMART" id="SM00174">
    <property type="entry name" value="RHO"/>
    <property type="match status" value="1"/>
</dbReference>
<evidence type="ECO:0000313" key="3">
    <source>
        <dbReference type="EMBL" id="RUS30224.1"/>
    </source>
</evidence>
<dbReference type="PROSITE" id="PS51421">
    <property type="entry name" value="RAS"/>
    <property type="match status" value="1"/>
</dbReference>
<dbReference type="Proteomes" id="UP000274822">
    <property type="component" value="Unassembled WGS sequence"/>
</dbReference>
<dbReference type="GO" id="GO:0003924">
    <property type="term" value="F:GTPase activity"/>
    <property type="evidence" value="ECO:0007669"/>
    <property type="project" value="InterPro"/>
</dbReference>
<accession>A0A433QKD6</accession>
<dbReference type="InterPro" id="IPR027417">
    <property type="entry name" value="P-loop_NTPase"/>
</dbReference>
<sequence>MMLHNLVVLGDENVGKIELAMKLCPNQCIQPSTADLIREQAVVDDEPCVLEILVTAGLEQYTTVRDMWIRDGEGFLLVYSVTSRKTFESIRKYRDQILRIRSESDRPTPLMIVGNNCDRIVEREVSREEAFLLAREFDCDLIDTSHRTDVNVQRAFYEVVRMIRASQNGILWQPRWKEQDKERKTKRQRCSIQ</sequence>
<name>A0A433QKD6_9FUNG</name>
<organism evidence="3 4">
    <name type="scientific">Jimgerdemannia flammicorona</name>
    <dbReference type="NCBI Taxonomy" id="994334"/>
    <lineage>
        <taxon>Eukaryota</taxon>
        <taxon>Fungi</taxon>
        <taxon>Fungi incertae sedis</taxon>
        <taxon>Mucoromycota</taxon>
        <taxon>Mucoromycotina</taxon>
        <taxon>Endogonomycetes</taxon>
        <taxon>Endogonales</taxon>
        <taxon>Endogonaceae</taxon>
        <taxon>Jimgerdemannia</taxon>
    </lineage>
</organism>
<dbReference type="GO" id="GO:0005525">
    <property type="term" value="F:GTP binding"/>
    <property type="evidence" value="ECO:0007669"/>
    <property type="project" value="UniProtKB-KW"/>
</dbReference>
<keyword evidence="1" id="KW-0547">Nucleotide-binding</keyword>
<gene>
    <name evidence="3" type="ORF">BC938DRAFT_479698</name>
</gene>
<evidence type="ECO:0000256" key="1">
    <source>
        <dbReference type="ARBA" id="ARBA00022741"/>
    </source>
</evidence>
<dbReference type="PRINTS" id="PR00449">
    <property type="entry name" value="RASTRNSFRMNG"/>
</dbReference>
<dbReference type="InterPro" id="IPR001806">
    <property type="entry name" value="Small_GTPase"/>
</dbReference>
<reference evidence="3 4" key="1">
    <citation type="journal article" date="2018" name="New Phytol.">
        <title>Phylogenomics of Endogonaceae and evolution of mycorrhizas within Mucoromycota.</title>
        <authorList>
            <person name="Chang Y."/>
            <person name="Desiro A."/>
            <person name="Na H."/>
            <person name="Sandor L."/>
            <person name="Lipzen A."/>
            <person name="Clum A."/>
            <person name="Barry K."/>
            <person name="Grigoriev I.V."/>
            <person name="Martin F.M."/>
            <person name="Stajich J.E."/>
            <person name="Smith M.E."/>
            <person name="Bonito G."/>
            <person name="Spatafora J.W."/>
        </authorList>
    </citation>
    <scope>NUCLEOTIDE SEQUENCE [LARGE SCALE GENOMIC DNA]</scope>
    <source>
        <strain evidence="3 4">AD002</strain>
    </source>
</reference>
<proteinExistence type="predicted"/>
<dbReference type="InterPro" id="IPR020849">
    <property type="entry name" value="Small_GTPase_Ras-type"/>
</dbReference>
<dbReference type="SMART" id="SM00175">
    <property type="entry name" value="RAB"/>
    <property type="match status" value="1"/>
</dbReference>